<keyword evidence="1" id="KW-1133">Transmembrane helix</keyword>
<protein>
    <submittedName>
        <fullName evidence="2">Uncharacterized protein</fullName>
    </submittedName>
</protein>
<evidence type="ECO:0000313" key="2">
    <source>
        <dbReference type="EMBL" id="DAE32851.1"/>
    </source>
</evidence>
<name>A0A8S5RNT9_9VIRU</name>
<sequence>MKKKIETSKKIIWLSYIIGITLTIIVIICSFNGIECSNITTLASAAWLEISASNIFYYTMNKRLNAPKIVMGLYKELPDELKNQVDINNLFSNLMN</sequence>
<reference evidence="2" key="1">
    <citation type="journal article" date="2021" name="Proc. Natl. Acad. Sci. U.S.A.">
        <title>A Catalog of Tens of Thousands of Viruses from Human Metagenomes Reveals Hidden Associations with Chronic Diseases.</title>
        <authorList>
            <person name="Tisza M.J."/>
            <person name="Buck C.B."/>
        </authorList>
    </citation>
    <scope>NUCLEOTIDE SEQUENCE</scope>
    <source>
        <strain evidence="2">CtBS918</strain>
    </source>
</reference>
<feature type="transmembrane region" description="Helical" evidence="1">
    <location>
        <begin position="39"/>
        <end position="58"/>
    </location>
</feature>
<accession>A0A8S5RNT9</accession>
<keyword evidence="1" id="KW-0472">Membrane</keyword>
<organism evidence="2">
    <name type="scientific">virus sp. ctBS918</name>
    <dbReference type="NCBI Taxonomy" id="2825807"/>
    <lineage>
        <taxon>Viruses</taxon>
    </lineage>
</organism>
<proteinExistence type="predicted"/>
<evidence type="ECO:0000256" key="1">
    <source>
        <dbReference type="SAM" id="Phobius"/>
    </source>
</evidence>
<dbReference type="EMBL" id="BK059130">
    <property type="protein sequence ID" value="DAE32851.1"/>
    <property type="molecule type" value="Genomic_DNA"/>
</dbReference>
<keyword evidence="1" id="KW-0812">Transmembrane</keyword>
<feature type="transmembrane region" description="Helical" evidence="1">
    <location>
        <begin position="12"/>
        <end position="33"/>
    </location>
</feature>